<accession>A0A915SSH6</accession>
<keyword evidence="1" id="KW-0812">Transmembrane</keyword>
<name>A0A915SSH6_9ARCH</name>
<dbReference type="KEGG" id="naer:MJ1_0240"/>
<keyword evidence="1" id="KW-0472">Membrane</keyword>
<dbReference type="AlphaFoldDB" id="A0A915SSH6"/>
<keyword evidence="1" id="KW-1133">Transmembrane helix</keyword>
<organism evidence="2 3">
    <name type="scientific">Nanobdella aerobiophila</name>
    <dbReference type="NCBI Taxonomy" id="2586965"/>
    <lineage>
        <taxon>Archaea</taxon>
        <taxon>Nanobdellota</taxon>
        <taxon>Nanobdellia</taxon>
        <taxon>Nanobdellales</taxon>
        <taxon>Nanobdellaceae</taxon>
        <taxon>Nanobdella</taxon>
    </lineage>
</organism>
<feature type="transmembrane region" description="Helical" evidence="1">
    <location>
        <begin position="6"/>
        <end position="26"/>
    </location>
</feature>
<evidence type="ECO:0000313" key="2">
    <source>
        <dbReference type="EMBL" id="BBL45411.1"/>
    </source>
</evidence>
<dbReference type="Proteomes" id="UP001055553">
    <property type="component" value="Chromosome"/>
</dbReference>
<dbReference type="EMBL" id="AP019769">
    <property type="protein sequence ID" value="BBL45411.1"/>
    <property type="molecule type" value="Genomic_DNA"/>
</dbReference>
<reference evidence="3" key="1">
    <citation type="journal article" date="2022" name="Int. J. Syst. Evol. Microbiol.">
        <title>Nanobdella aerobiophila gen. nov., sp. nov., a thermoacidophilic, obligate ectosymbiotic archaeon, and proposal of Nanobdellaceae fam. nov., Nanobdellales ord. nov. and Nanobdellia class. nov.</title>
        <authorList>
            <person name="Kato S."/>
            <person name="Ogasawara A."/>
            <person name="Itoh T."/>
            <person name="Sakai H.D."/>
            <person name="Shimizu M."/>
            <person name="Yuki M."/>
            <person name="Kaneko M."/>
            <person name="Takashina T."/>
            <person name="Ohkuma M."/>
        </authorList>
    </citation>
    <scope>NUCLEOTIDE SEQUENCE [LARGE SCALE GENOMIC DNA]</scope>
    <source>
        <strain evidence="3">MJ1</strain>
    </source>
</reference>
<sequence>MVENAFEITLITLILFFTSIIIVTLFRDITNVNNYDEFTLNYIGNNIYLCVNLAYLYNLSSIYCNPSSNYNFFVSSTGKNLYVQYSNIEKIYNLYQGYSYSPLYGESEDSFYIIYNNKTSIVDRGYYIES</sequence>
<dbReference type="GeneID" id="74568191"/>
<proteinExistence type="predicted"/>
<keyword evidence="3" id="KW-1185">Reference proteome</keyword>
<feature type="transmembrane region" description="Helical" evidence="1">
    <location>
        <begin position="38"/>
        <end position="57"/>
    </location>
</feature>
<protein>
    <submittedName>
        <fullName evidence="2">Uncharacterized protein</fullName>
    </submittedName>
</protein>
<evidence type="ECO:0000256" key="1">
    <source>
        <dbReference type="SAM" id="Phobius"/>
    </source>
</evidence>
<dbReference type="RefSeq" id="WP_258393444.1">
    <property type="nucleotide sequence ID" value="NZ_AP019769.1"/>
</dbReference>
<gene>
    <name evidence="2" type="ORF">MJ1_0240</name>
</gene>
<evidence type="ECO:0000313" key="3">
    <source>
        <dbReference type="Proteomes" id="UP001055553"/>
    </source>
</evidence>